<dbReference type="RefSeq" id="WP_062368950.1">
    <property type="nucleotide sequence ID" value="NZ_LNCD01000033.1"/>
</dbReference>
<dbReference type="InterPro" id="IPR017853">
    <property type="entry name" value="GH"/>
</dbReference>
<protein>
    <recommendedName>
        <fullName evidence="9">Beta-xylanase</fullName>
        <ecNumber evidence="9">3.2.1.8</ecNumber>
    </recommendedName>
</protein>
<evidence type="ECO:0000259" key="10">
    <source>
        <dbReference type="PROSITE" id="PS51760"/>
    </source>
</evidence>
<dbReference type="Pfam" id="PF00331">
    <property type="entry name" value="Glyco_hydro_10"/>
    <property type="match status" value="1"/>
</dbReference>
<evidence type="ECO:0000256" key="9">
    <source>
        <dbReference type="RuleBase" id="RU361174"/>
    </source>
</evidence>
<evidence type="ECO:0000256" key="7">
    <source>
        <dbReference type="ARBA" id="ARBA00023295"/>
    </source>
</evidence>
<keyword evidence="8 9" id="KW-0624">Polysaccharide degradation</keyword>
<dbReference type="PRINTS" id="PR00134">
    <property type="entry name" value="GLHYDRLASE10"/>
</dbReference>
<evidence type="ECO:0000256" key="2">
    <source>
        <dbReference type="ARBA" id="ARBA00007495"/>
    </source>
</evidence>
<dbReference type="GO" id="GO:0031176">
    <property type="term" value="F:endo-1,4-beta-xylanase activity"/>
    <property type="evidence" value="ECO:0007669"/>
    <property type="project" value="UniProtKB-EC"/>
</dbReference>
<dbReference type="OrthoDB" id="9815836at2"/>
<dbReference type="EC" id="3.2.1.8" evidence="9"/>
<evidence type="ECO:0000256" key="1">
    <source>
        <dbReference type="ARBA" id="ARBA00000681"/>
    </source>
</evidence>
<accession>A0A109JXD3</accession>
<comment type="caution">
    <text evidence="11">The sequence shown here is derived from an EMBL/GenBank/DDBJ whole genome shotgun (WGS) entry which is preliminary data.</text>
</comment>
<evidence type="ECO:0000313" key="12">
    <source>
        <dbReference type="Proteomes" id="UP000068164"/>
    </source>
</evidence>
<proteinExistence type="inferred from homology"/>
<reference evidence="11 12" key="1">
    <citation type="submission" date="2015-11" db="EMBL/GenBank/DDBJ databases">
        <title>Draft Genome Sequence of the Strain BR 10423 (Rhizobium sp.) isolated from nodules of Mimosa pudica.</title>
        <authorList>
            <person name="Barauna A.C."/>
            <person name="Zilli J.E."/>
            <person name="Simoes-Araujo J.L."/>
            <person name="Reis V.M."/>
            <person name="James E.K."/>
            <person name="Reis F.B.Jr."/>
            <person name="Rouws L.F."/>
            <person name="Passos S.R."/>
            <person name="Gois S.R."/>
        </authorList>
    </citation>
    <scope>NUCLEOTIDE SEQUENCE [LARGE SCALE GENOMIC DNA]</scope>
    <source>
        <strain evidence="11 12">BR10423</strain>
    </source>
</reference>
<dbReference type="Gene3D" id="3.20.20.80">
    <property type="entry name" value="Glycosidases"/>
    <property type="match status" value="1"/>
</dbReference>
<keyword evidence="12" id="KW-1185">Reference proteome</keyword>
<dbReference type="GO" id="GO:0045493">
    <property type="term" value="P:xylan catabolic process"/>
    <property type="evidence" value="ECO:0007669"/>
    <property type="project" value="UniProtKB-KW"/>
</dbReference>
<evidence type="ECO:0000256" key="4">
    <source>
        <dbReference type="ARBA" id="ARBA00022729"/>
    </source>
</evidence>
<name>A0A109JXD3_9HYPH</name>
<comment type="catalytic activity">
    <reaction evidence="1 9">
        <text>Endohydrolysis of (1-&gt;4)-beta-D-xylosidic linkages in xylans.</text>
        <dbReference type="EC" id="3.2.1.8"/>
    </reaction>
</comment>
<evidence type="ECO:0000256" key="5">
    <source>
        <dbReference type="ARBA" id="ARBA00022801"/>
    </source>
</evidence>
<dbReference type="SMART" id="SM00633">
    <property type="entry name" value="Glyco_10"/>
    <property type="match status" value="1"/>
</dbReference>
<comment type="similarity">
    <text evidence="2 9">Belongs to the glycosyl hydrolase 10 (cellulase F) family.</text>
</comment>
<gene>
    <name evidence="11" type="ORF">AS026_32030</name>
</gene>
<keyword evidence="7 9" id="KW-0326">Glycosidase</keyword>
<dbReference type="PANTHER" id="PTHR31490">
    <property type="entry name" value="GLYCOSYL HYDROLASE"/>
    <property type="match status" value="1"/>
</dbReference>
<feature type="domain" description="GH10" evidence="10">
    <location>
        <begin position="44"/>
        <end position="355"/>
    </location>
</feature>
<organism evidence="11 12">
    <name type="scientific">Rhizobium altiplani</name>
    <dbReference type="NCBI Taxonomy" id="1864509"/>
    <lineage>
        <taxon>Bacteria</taxon>
        <taxon>Pseudomonadati</taxon>
        <taxon>Pseudomonadota</taxon>
        <taxon>Alphaproteobacteria</taxon>
        <taxon>Hyphomicrobiales</taxon>
        <taxon>Rhizobiaceae</taxon>
        <taxon>Rhizobium/Agrobacterium group</taxon>
        <taxon>Rhizobium</taxon>
    </lineage>
</organism>
<evidence type="ECO:0000256" key="3">
    <source>
        <dbReference type="ARBA" id="ARBA00022651"/>
    </source>
</evidence>
<dbReference type="Proteomes" id="UP000068164">
    <property type="component" value="Unassembled WGS sequence"/>
</dbReference>
<keyword evidence="6 9" id="KW-0119">Carbohydrate metabolism</keyword>
<dbReference type="InterPro" id="IPR044846">
    <property type="entry name" value="GH10"/>
</dbReference>
<keyword evidence="3" id="KW-0858">Xylan degradation</keyword>
<evidence type="ECO:0000313" key="11">
    <source>
        <dbReference type="EMBL" id="KWV56847.1"/>
    </source>
</evidence>
<keyword evidence="4" id="KW-0732">Signal</keyword>
<dbReference type="PROSITE" id="PS51760">
    <property type="entry name" value="GH10_2"/>
    <property type="match status" value="1"/>
</dbReference>
<sequence length="360" mass="40265">MRRRDFVLGAMGAGLASTGALDPFVWSDLTARAVPARGPIPYGAAVRTDLLDTEFDYKQAIVDHCQLVVGEGGLKWFDLRPSQDQFVFDQPDRLIDFADQNGMQMRGHTLAWYGAMPDWTNSIGSASEAERELVHHITTVVGRYRGRVPSWDVVNEAIAEQPESGATIRGSIWQERLGKRYIELALRTAAAADPSAQLVINDYNIENPTQQCRDRRQALLDLLRDLKDRDVPLHAVGIQGHLPGDMDIDKEGLSRFVEAVKGMQLDVLVTELDVIDNKLPAREYDRDQVVAARARDFLGAISEAARPSAVLTWGITDRYTWVPMWFKRDDGKPNRPLPLDAGCRPKALMKVIDEFTRAAE</sequence>
<dbReference type="InterPro" id="IPR001000">
    <property type="entry name" value="GH10_dom"/>
</dbReference>
<evidence type="ECO:0000256" key="8">
    <source>
        <dbReference type="ARBA" id="ARBA00023326"/>
    </source>
</evidence>
<dbReference type="AlphaFoldDB" id="A0A109JXD3"/>
<keyword evidence="5 9" id="KW-0378">Hydrolase</keyword>
<dbReference type="SUPFAM" id="SSF51445">
    <property type="entry name" value="(Trans)glycosidases"/>
    <property type="match status" value="1"/>
</dbReference>
<dbReference type="EMBL" id="LNCD01000033">
    <property type="protein sequence ID" value="KWV56847.1"/>
    <property type="molecule type" value="Genomic_DNA"/>
</dbReference>
<evidence type="ECO:0000256" key="6">
    <source>
        <dbReference type="ARBA" id="ARBA00023277"/>
    </source>
</evidence>
<dbReference type="PANTHER" id="PTHR31490:SF88">
    <property type="entry name" value="BETA-XYLANASE"/>
    <property type="match status" value="1"/>
</dbReference>